<dbReference type="EMBL" id="FN648389">
    <property type="protein sequence ID" value="CBJ49215.1"/>
    <property type="molecule type" value="Genomic_DNA"/>
</dbReference>
<dbReference type="Gene3D" id="3.40.30.10">
    <property type="entry name" value="Glutaredoxin"/>
    <property type="match status" value="1"/>
</dbReference>
<evidence type="ECO:0000313" key="4">
    <source>
        <dbReference type="EMBL" id="CBJ49215.1"/>
    </source>
</evidence>
<dbReference type="OrthoDB" id="426250at2759"/>
<evidence type="ECO:0000259" key="3">
    <source>
        <dbReference type="PROSITE" id="PS51352"/>
    </source>
</evidence>
<proteinExistence type="predicted"/>
<dbReference type="PANTHER" id="PTHR21343:SF10">
    <property type="entry name" value="DRTGG DOMAIN-CONTAINING PROTEIN"/>
    <property type="match status" value="1"/>
</dbReference>
<dbReference type="CDD" id="cd02947">
    <property type="entry name" value="TRX_family"/>
    <property type="match status" value="1"/>
</dbReference>
<feature type="compositionally biased region" description="Gly residues" evidence="2">
    <location>
        <begin position="449"/>
        <end position="458"/>
    </location>
</feature>
<reference evidence="4 5" key="1">
    <citation type="journal article" date="2010" name="Nature">
        <title>The Ectocarpus genome and the independent evolution of multicellularity in brown algae.</title>
        <authorList>
            <person name="Cock J.M."/>
            <person name="Sterck L."/>
            <person name="Rouze P."/>
            <person name="Scornet D."/>
            <person name="Allen A.E."/>
            <person name="Amoutzias G."/>
            <person name="Anthouard V."/>
            <person name="Artiguenave F."/>
            <person name="Aury J.M."/>
            <person name="Badger J.H."/>
            <person name="Beszteri B."/>
            <person name="Billiau K."/>
            <person name="Bonnet E."/>
            <person name="Bothwell J.H."/>
            <person name="Bowler C."/>
            <person name="Boyen C."/>
            <person name="Brownlee C."/>
            <person name="Carrano C.J."/>
            <person name="Charrier B."/>
            <person name="Cho G.Y."/>
            <person name="Coelho S.M."/>
            <person name="Collen J."/>
            <person name="Corre E."/>
            <person name="Da Silva C."/>
            <person name="Delage L."/>
            <person name="Delaroque N."/>
            <person name="Dittami S.M."/>
            <person name="Doulbeau S."/>
            <person name="Elias M."/>
            <person name="Farnham G."/>
            <person name="Gachon C.M."/>
            <person name="Gschloessl B."/>
            <person name="Heesch S."/>
            <person name="Jabbari K."/>
            <person name="Jubin C."/>
            <person name="Kawai H."/>
            <person name="Kimura K."/>
            <person name="Kloareg B."/>
            <person name="Kupper F.C."/>
            <person name="Lang D."/>
            <person name="Le Bail A."/>
            <person name="Leblanc C."/>
            <person name="Lerouge P."/>
            <person name="Lohr M."/>
            <person name="Lopez P.J."/>
            <person name="Martens C."/>
            <person name="Maumus F."/>
            <person name="Michel G."/>
            <person name="Miranda-Saavedra D."/>
            <person name="Morales J."/>
            <person name="Moreau H."/>
            <person name="Motomura T."/>
            <person name="Nagasato C."/>
            <person name="Napoli C.A."/>
            <person name="Nelson D.R."/>
            <person name="Nyvall-Collen P."/>
            <person name="Peters A.F."/>
            <person name="Pommier C."/>
            <person name="Potin P."/>
            <person name="Poulain J."/>
            <person name="Quesneville H."/>
            <person name="Read B."/>
            <person name="Rensing S.A."/>
            <person name="Ritter A."/>
            <person name="Rousvoal S."/>
            <person name="Samanta M."/>
            <person name="Samson G."/>
            <person name="Schroeder D.C."/>
            <person name="Segurens B."/>
            <person name="Strittmatter M."/>
            <person name="Tonon T."/>
            <person name="Tregear J.W."/>
            <person name="Valentin K."/>
            <person name="von Dassow P."/>
            <person name="Yamagishi T."/>
            <person name="Van de Peer Y."/>
            <person name="Wincker P."/>
        </authorList>
    </citation>
    <scope>NUCLEOTIDE SEQUENCE [LARGE SCALE GENOMIC DNA]</scope>
    <source>
        <strain evidence="5">Ec32 / CCAP1310/4</strain>
    </source>
</reference>
<organism evidence="4 5">
    <name type="scientific">Ectocarpus siliculosus</name>
    <name type="common">Brown alga</name>
    <name type="synonym">Conferva siliculosa</name>
    <dbReference type="NCBI Taxonomy" id="2880"/>
    <lineage>
        <taxon>Eukaryota</taxon>
        <taxon>Sar</taxon>
        <taxon>Stramenopiles</taxon>
        <taxon>Ochrophyta</taxon>
        <taxon>PX clade</taxon>
        <taxon>Phaeophyceae</taxon>
        <taxon>Ectocarpales</taxon>
        <taxon>Ectocarpaceae</taxon>
        <taxon>Ectocarpus</taxon>
    </lineage>
</organism>
<feature type="region of interest" description="Disordered" evidence="2">
    <location>
        <begin position="669"/>
        <end position="784"/>
    </location>
</feature>
<dbReference type="PROSITE" id="PS51352">
    <property type="entry name" value="THIOREDOXIN_2"/>
    <property type="match status" value="1"/>
</dbReference>
<dbReference type="AlphaFoldDB" id="D7FR90"/>
<gene>
    <name evidence="4" type="ORF">Esi_0211_0044</name>
</gene>
<accession>D7FR90</accession>
<dbReference type="PANTHER" id="PTHR21343">
    <property type="entry name" value="DETHIOBIOTIN SYNTHETASE"/>
    <property type="match status" value="1"/>
</dbReference>
<dbReference type="Proteomes" id="UP000002630">
    <property type="component" value="Linkage Group LG06"/>
</dbReference>
<dbReference type="InterPro" id="IPR027417">
    <property type="entry name" value="P-loop_NTPase"/>
</dbReference>
<evidence type="ECO:0000256" key="2">
    <source>
        <dbReference type="SAM" id="MobiDB-lite"/>
    </source>
</evidence>
<keyword evidence="5" id="KW-1185">Reference proteome</keyword>
<dbReference type="STRING" id="2880.D7FR90"/>
<feature type="region of interest" description="Disordered" evidence="2">
    <location>
        <begin position="587"/>
        <end position="628"/>
    </location>
</feature>
<keyword evidence="1" id="KW-0315">Glutamine amidotransferase</keyword>
<dbReference type="InParanoid" id="D7FR90"/>
<feature type="compositionally biased region" description="Low complexity" evidence="2">
    <location>
        <begin position="713"/>
        <end position="725"/>
    </location>
</feature>
<dbReference type="Pfam" id="PF13500">
    <property type="entry name" value="AAA_26"/>
    <property type="match status" value="1"/>
</dbReference>
<dbReference type="Gene3D" id="3.40.50.300">
    <property type="entry name" value="P-loop containing nucleotide triphosphate hydrolases"/>
    <property type="match status" value="1"/>
</dbReference>
<feature type="region of interest" description="Disordered" evidence="2">
    <location>
        <begin position="130"/>
        <end position="150"/>
    </location>
</feature>
<evidence type="ECO:0000256" key="1">
    <source>
        <dbReference type="ARBA" id="ARBA00022962"/>
    </source>
</evidence>
<dbReference type="SUPFAM" id="SSF52833">
    <property type="entry name" value="Thioredoxin-like"/>
    <property type="match status" value="1"/>
</dbReference>
<protein>
    <recommendedName>
        <fullName evidence="3">Thioredoxin domain-containing protein</fullName>
    </recommendedName>
</protein>
<feature type="compositionally biased region" description="Low complexity" evidence="2">
    <location>
        <begin position="438"/>
        <end position="448"/>
    </location>
</feature>
<feature type="compositionally biased region" description="Low complexity" evidence="2">
    <location>
        <begin position="138"/>
        <end position="150"/>
    </location>
</feature>
<dbReference type="eggNOG" id="KOG0907">
    <property type="taxonomic scope" value="Eukaryota"/>
</dbReference>
<dbReference type="InterPro" id="IPR036249">
    <property type="entry name" value="Thioredoxin-like_sf"/>
</dbReference>
<dbReference type="SUPFAM" id="SSF52540">
    <property type="entry name" value="P-loop containing nucleoside triphosphate hydrolases"/>
    <property type="match status" value="1"/>
</dbReference>
<feature type="region of interest" description="Disordered" evidence="2">
    <location>
        <begin position="422"/>
        <end position="471"/>
    </location>
</feature>
<dbReference type="Pfam" id="PF00085">
    <property type="entry name" value="Thioredoxin"/>
    <property type="match status" value="1"/>
</dbReference>
<dbReference type="InterPro" id="IPR013766">
    <property type="entry name" value="Thioredoxin_domain"/>
</dbReference>
<feature type="compositionally biased region" description="Low complexity" evidence="2">
    <location>
        <begin position="591"/>
        <end position="602"/>
    </location>
</feature>
<dbReference type="EMBL" id="FN649731">
    <property type="protein sequence ID" value="CBJ49215.1"/>
    <property type="molecule type" value="Genomic_DNA"/>
</dbReference>
<name>D7FR90_ECTSI</name>
<feature type="compositionally biased region" description="Basic and acidic residues" evidence="2">
    <location>
        <begin position="730"/>
        <end position="741"/>
    </location>
</feature>
<sequence>MAPPIAIESEEHLQRLVQENDKLIAGWIPAGEDGEPTAEEAFEQLPADAEGGLALLCRIDPGIIPAANLLPDGWETSEGDQQEPCWFFYSAGKMVYAAQDSATPGPKLGRLAALLERSPDTLHQLARQDQVLRRQRRGQQASTATAAGADQGHVVVAAAPPQEPGRHGAARGEQLLGVTQGGAARERGVPASGPGPAVLVFVAGDRSQVGKSSTCLGLLGALLRREDLCSSDLAYIKPATQCEKPQLVTDWCEANGVACRGIGPVVFYKGFTRQFLKGGAGTSEELLQEIRDAVEEISSGKKVVVVDGVGYPAVGSICGVSNGDVAAALKAPVLLVGKSGVGDAVDSYNLNACFFEARGVRVLGGVFNRISTAGYYSLERCREAVTSYFAQANPNALPYGFVPEIASLKHAAETGSVAAKPGVSQAEANSTAVPPAPGAASAQAEVAQGEGGGPGSGMVTGLSDSPTRKGPEAALVKEKLPATEVEDEQDLQAFVATAGSERLVLVDFGAEWCKNCKAILPLVRNLPERFDGTVAVATADVDKAAELADEREVTTIPHFLLLKNGVQVDTYTGSSETDLLSKLAQHLPNVGSPSTEPSPAGSGSAGAGSSGAMIRSGPGEHAKGVNGEDVPGKNFAALKAAEALIDAFDGNVDVARLLRDIRQYAAEAYGGTSSKPSRRLLPPPPPLLPRAPGEAPIQKTKAAADSSSGQPWAVSAASAVVQQQQGATVEEGRGGEKRETSGSDSSVTATKPSAAAAGAAAVSATRKSRQEVEAEAAKLGASGG</sequence>
<feature type="compositionally biased region" description="Low complexity" evidence="2">
    <location>
        <begin position="745"/>
        <end position="765"/>
    </location>
</feature>
<evidence type="ECO:0000313" key="5">
    <source>
        <dbReference type="Proteomes" id="UP000002630"/>
    </source>
</evidence>
<feature type="domain" description="Thioredoxin" evidence="3">
    <location>
        <begin position="474"/>
        <end position="589"/>
    </location>
</feature>